<organism evidence="1 2">
    <name type="scientific">Diatraea saccharalis</name>
    <name type="common">sugarcane borer</name>
    <dbReference type="NCBI Taxonomy" id="40085"/>
    <lineage>
        <taxon>Eukaryota</taxon>
        <taxon>Metazoa</taxon>
        <taxon>Ecdysozoa</taxon>
        <taxon>Arthropoda</taxon>
        <taxon>Hexapoda</taxon>
        <taxon>Insecta</taxon>
        <taxon>Pterygota</taxon>
        <taxon>Neoptera</taxon>
        <taxon>Endopterygota</taxon>
        <taxon>Lepidoptera</taxon>
        <taxon>Glossata</taxon>
        <taxon>Ditrysia</taxon>
        <taxon>Pyraloidea</taxon>
        <taxon>Crambidae</taxon>
        <taxon>Crambinae</taxon>
        <taxon>Diatraea</taxon>
    </lineage>
</organism>
<dbReference type="OrthoDB" id="7482440at2759"/>
<proteinExistence type="predicted"/>
<accession>A0A9N9R4W9</accession>
<keyword evidence="2" id="KW-1185">Reference proteome</keyword>
<sequence>MTTEDTYPERLVLPNILRQPWILHTVIENLLSAIRNTVTASQRQDDGTIALPLFDPGTGDKAAAAAWSIEIEGTSMEFGWSSIATVAKVGKALEGSALLGLNRVNLKTVEPGRILNRKLSPKEKSFREVIQSCGILLIHTLGLREWKVDWDEEGSDYDRRDDGWGDASDYFSYVCFIGNQTNNRRQPREGDSQACLRDLHDPRSPLRPFARLSLGFSDKIGDASV</sequence>
<evidence type="ECO:0000313" key="1">
    <source>
        <dbReference type="EMBL" id="CAG9789368.1"/>
    </source>
</evidence>
<dbReference type="Proteomes" id="UP001153714">
    <property type="component" value="Chromosome 2"/>
</dbReference>
<protein>
    <submittedName>
        <fullName evidence="1">Uncharacterized protein</fullName>
    </submittedName>
</protein>
<dbReference type="EMBL" id="OU893333">
    <property type="protein sequence ID" value="CAG9789368.1"/>
    <property type="molecule type" value="Genomic_DNA"/>
</dbReference>
<reference evidence="1" key="2">
    <citation type="submission" date="2022-10" db="EMBL/GenBank/DDBJ databases">
        <authorList>
            <consortium name="ENA_rothamsted_submissions"/>
            <consortium name="culmorum"/>
            <person name="King R."/>
        </authorList>
    </citation>
    <scope>NUCLEOTIDE SEQUENCE</scope>
</reference>
<dbReference type="AlphaFoldDB" id="A0A9N9R4W9"/>
<gene>
    <name evidence="1" type="ORF">DIATSA_LOCUS7108</name>
</gene>
<evidence type="ECO:0000313" key="2">
    <source>
        <dbReference type="Proteomes" id="UP001153714"/>
    </source>
</evidence>
<reference evidence="1" key="1">
    <citation type="submission" date="2021-12" db="EMBL/GenBank/DDBJ databases">
        <authorList>
            <person name="King R."/>
        </authorList>
    </citation>
    <scope>NUCLEOTIDE SEQUENCE</scope>
</reference>
<name>A0A9N9R4W9_9NEOP</name>